<dbReference type="AlphaFoldDB" id="A0A1I4UXL9"/>
<dbReference type="CDD" id="cd01068">
    <property type="entry name" value="globin_sensor"/>
    <property type="match status" value="1"/>
</dbReference>
<evidence type="ECO:0000259" key="4">
    <source>
        <dbReference type="PROSITE" id="PS50111"/>
    </source>
</evidence>
<dbReference type="PANTHER" id="PTHR32089:SF112">
    <property type="entry name" value="LYSOZYME-LIKE PROTEIN-RELATED"/>
    <property type="match status" value="1"/>
</dbReference>
<dbReference type="SUPFAM" id="SSF58104">
    <property type="entry name" value="Methyl-accepting chemotaxis protein (MCP) signaling domain"/>
    <property type="match status" value="1"/>
</dbReference>
<dbReference type="GO" id="GO:0016020">
    <property type="term" value="C:membrane"/>
    <property type="evidence" value="ECO:0007669"/>
    <property type="project" value="InterPro"/>
</dbReference>
<dbReference type="InterPro" id="IPR009050">
    <property type="entry name" value="Globin-like_sf"/>
</dbReference>
<keyword evidence="1 3" id="KW-0807">Transducer</keyword>
<protein>
    <submittedName>
        <fullName evidence="5">Chemotaxis protein</fullName>
    </submittedName>
</protein>
<comment type="caution">
    <text evidence="5">The sequence shown here is derived from an EMBL/GenBank/DDBJ whole genome shotgun (WGS) entry which is preliminary data.</text>
</comment>
<dbReference type="GO" id="GO:0020037">
    <property type="term" value="F:heme binding"/>
    <property type="evidence" value="ECO:0007669"/>
    <property type="project" value="InterPro"/>
</dbReference>
<dbReference type="Proteomes" id="UP000233491">
    <property type="component" value="Unassembled WGS sequence"/>
</dbReference>
<dbReference type="GO" id="GO:0007165">
    <property type="term" value="P:signal transduction"/>
    <property type="evidence" value="ECO:0007669"/>
    <property type="project" value="UniProtKB-KW"/>
</dbReference>
<dbReference type="InterPro" id="IPR004090">
    <property type="entry name" value="Chemotax_Me-accpt_rcpt"/>
</dbReference>
<dbReference type="InterPro" id="IPR004089">
    <property type="entry name" value="MCPsignal_dom"/>
</dbReference>
<evidence type="ECO:0000256" key="1">
    <source>
        <dbReference type="ARBA" id="ARBA00023224"/>
    </source>
</evidence>
<accession>A0A1I4UXL9</accession>
<dbReference type="PANTHER" id="PTHR32089">
    <property type="entry name" value="METHYL-ACCEPTING CHEMOTAXIS PROTEIN MCPB"/>
    <property type="match status" value="1"/>
</dbReference>
<dbReference type="PROSITE" id="PS50111">
    <property type="entry name" value="CHEMOTAXIS_TRANSDUC_2"/>
    <property type="match status" value="1"/>
</dbReference>
<dbReference type="GO" id="GO:0006935">
    <property type="term" value="P:chemotaxis"/>
    <property type="evidence" value="ECO:0007669"/>
    <property type="project" value="InterPro"/>
</dbReference>
<dbReference type="InterPro" id="IPR012292">
    <property type="entry name" value="Globin/Proto"/>
</dbReference>
<dbReference type="InterPro" id="IPR039379">
    <property type="entry name" value="Protoglobin_sensor_dom"/>
</dbReference>
<comment type="similarity">
    <text evidence="2">Belongs to the methyl-accepting chemotaxis (MCP) protein family.</text>
</comment>
<dbReference type="InterPro" id="IPR044398">
    <property type="entry name" value="Globin-sensor_dom"/>
</dbReference>
<dbReference type="Gene3D" id="1.10.490.10">
    <property type="entry name" value="Globins"/>
    <property type="match status" value="1"/>
</dbReference>
<sequence length="444" mass="46759">MAAWDDFSGHTKAYGIDAAASEDIRAAWLILDPHIETIFAAFYSRWGQEPKLAALVRGRVDHLKTAQYDHWKQLFSARFEKDYFESVRRVGLAHVRIGLEPHWYIAGYNNVLQQVSTIMGKHARLSGAKAARMIAAITKAAMLDMDIAVSVYGETLIQQISDRQDRVQAAIAEFDTSINSMLGKFARMTSDLGASSGELQTQAASVTARCDSIRDSQQTTGEGIATTAAATEELHASIGEIGRQAEASLAVSSRAVDGARRTAASVKGLSDAVDKIGSVVELISSIAAQTNLLALNATIEAARAGEAGKGFAVVASEVKSLASQTARATEEITSQIAAIQQATQQSVSDISGITETVEEVARIGTAISAAVEQQSAATADIAGSAMGVSRSAEEIATAIGEVVEEGKRTSGSAGRVSSISHELVEQAGVLKQSVATFTAKVAQS</sequence>
<feature type="domain" description="Methyl-accepting transducer" evidence="4">
    <location>
        <begin position="195"/>
        <end position="410"/>
    </location>
</feature>
<dbReference type="Pfam" id="PF11563">
    <property type="entry name" value="Protoglobin"/>
    <property type="match status" value="1"/>
</dbReference>
<evidence type="ECO:0000256" key="3">
    <source>
        <dbReference type="PROSITE-ProRule" id="PRU00284"/>
    </source>
</evidence>
<dbReference type="Pfam" id="PF00015">
    <property type="entry name" value="MCPsignal"/>
    <property type="match status" value="1"/>
</dbReference>
<dbReference type="Gene3D" id="1.10.287.950">
    <property type="entry name" value="Methyl-accepting chemotaxis protein"/>
    <property type="match status" value="1"/>
</dbReference>
<dbReference type="RefSeq" id="WP_101288530.1">
    <property type="nucleotide sequence ID" value="NZ_FOUQ01000009.1"/>
</dbReference>
<dbReference type="PRINTS" id="PR00260">
    <property type="entry name" value="CHEMTRNSDUCR"/>
</dbReference>
<gene>
    <name evidence="5" type="ORF">CXZ10_07465</name>
</gene>
<keyword evidence="6" id="KW-1185">Reference proteome</keyword>
<evidence type="ECO:0000313" key="6">
    <source>
        <dbReference type="Proteomes" id="UP000233491"/>
    </source>
</evidence>
<reference evidence="5 6" key="1">
    <citation type="submission" date="2017-12" db="EMBL/GenBank/DDBJ databases">
        <title>Anaerobic carbon monoxide metabolism by Pleomorphomonas carboxyditropha sp. nov., a new mesophilic hydrogenogenic carboxidotroph.</title>
        <authorList>
            <person name="Esquivel-Elizondo S."/>
            <person name="Krajmalnik-Brown R."/>
        </authorList>
    </citation>
    <scope>NUCLEOTIDE SEQUENCE [LARGE SCALE GENOMIC DNA]</scope>
    <source>
        <strain evidence="5 6">R5-392</strain>
    </source>
</reference>
<dbReference type="GO" id="GO:0019825">
    <property type="term" value="F:oxygen binding"/>
    <property type="evidence" value="ECO:0007669"/>
    <property type="project" value="InterPro"/>
</dbReference>
<dbReference type="OrthoDB" id="9814362at2"/>
<dbReference type="GO" id="GO:0004888">
    <property type="term" value="F:transmembrane signaling receptor activity"/>
    <property type="evidence" value="ECO:0007669"/>
    <property type="project" value="InterPro"/>
</dbReference>
<dbReference type="EMBL" id="PJNW01000004">
    <property type="protein sequence ID" value="PKR89729.1"/>
    <property type="molecule type" value="Genomic_DNA"/>
</dbReference>
<proteinExistence type="inferred from homology"/>
<evidence type="ECO:0000313" key="5">
    <source>
        <dbReference type="EMBL" id="PKR89729.1"/>
    </source>
</evidence>
<organism evidence="5 6">
    <name type="scientific">Pleomorphomonas diazotrophica</name>
    <dbReference type="NCBI Taxonomy" id="1166257"/>
    <lineage>
        <taxon>Bacteria</taxon>
        <taxon>Pseudomonadati</taxon>
        <taxon>Pseudomonadota</taxon>
        <taxon>Alphaproteobacteria</taxon>
        <taxon>Hyphomicrobiales</taxon>
        <taxon>Pleomorphomonadaceae</taxon>
        <taxon>Pleomorphomonas</taxon>
    </lineage>
</organism>
<dbReference type="SMART" id="SM00283">
    <property type="entry name" value="MA"/>
    <property type="match status" value="1"/>
</dbReference>
<dbReference type="SUPFAM" id="SSF46458">
    <property type="entry name" value="Globin-like"/>
    <property type="match status" value="1"/>
</dbReference>
<name>A0A1I4UXL9_9HYPH</name>
<evidence type="ECO:0000256" key="2">
    <source>
        <dbReference type="ARBA" id="ARBA00029447"/>
    </source>
</evidence>